<dbReference type="Gene3D" id="3.90.400.10">
    <property type="entry name" value="Oligo-1,6-glucosidase, Domain 2"/>
    <property type="match status" value="1"/>
</dbReference>
<dbReference type="Proteomes" id="UP000809273">
    <property type="component" value="Unassembled WGS sequence"/>
</dbReference>
<evidence type="ECO:0000256" key="3">
    <source>
        <dbReference type="ARBA" id="ARBA00023295"/>
    </source>
</evidence>
<protein>
    <submittedName>
        <fullName evidence="6">Alpha-glucosidase</fullName>
    </submittedName>
</protein>
<dbReference type="FunFam" id="3.90.400.10:FF:000002">
    <property type="entry name" value="Sucrose isomerase"/>
    <property type="match status" value="1"/>
</dbReference>
<gene>
    <name evidence="6" type="ORF">JW984_07045</name>
</gene>
<feature type="region of interest" description="Disordered" evidence="4">
    <location>
        <begin position="1"/>
        <end position="24"/>
    </location>
</feature>
<feature type="compositionally biased region" description="Basic and acidic residues" evidence="4">
    <location>
        <begin position="1"/>
        <end position="19"/>
    </location>
</feature>
<dbReference type="GO" id="GO:0004556">
    <property type="term" value="F:alpha-amylase activity"/>
    <property type="evidence" value="ECO:0007669"/>
    <property type="project" value="TreeGrafter"/>
</dbReference>
<keyword evidence="3" id="KW-0326">Glycosidase</keyword>
<sequence>MSASKKGEAAKGSPKDSQKKSPKGSIWWREGVFYQIYPRSFKDTNGDGVGDLNGITDRLDYLNDGTENSLGIDAIWLSPINPSPMFDFGYDVSDYKDIDPAFGNLTDFKRLLKEAHKRGIRIVLDFVPNHTSHLHEWFLESRSSKDSPKRDWYIWQDRGSFRGGRPNNWQSVFGGPAWELDEKTGQFYYHHFLKEQPDLNWRNKKVRKAMYDQMRFWLDMGVDGFRLDVINHIFKDEKLRSNPYTIGIRPYDMQKHLYDKELPECVEVAREMRSVVDSYGKEGSGVERMLVGEVFSKDPVKAAEFYGNGMDRLNLVFNFDFFFNHFRAEAFREAISLWEDLLPDRAWPTYFLSNHDQPRHISRYGRGSEDEIVMRARVAATMLLTLKGTPFLYYGEEIGMRNLHIKKQDLQDPVGIRYWPVPVGRDMARTPMQWDDTVGVGFTQSSKPWLPINPNRSYINVKAELKNKDSLLSFYRNLIWKRKGTPSLTSGSIEILRGTPKGIFAYRRVKGDDSRLVLLNFKGCKRTIAQNIIGGEKEVRYSVDFSTHRAGGDDVKFPLEVWPYEATILR</sequence>
<dbReference type="AlphaFoldDB" id="A0A9D8KE03"/>
<name>A0A9D8KE03_9DELT</name>
<dbReference type="SMART" id="SM00642">
    <property type="entry name" value="Aamy"/>
    <property type="match status" value="1"/>
</dbReference>
<keyword evidence="2" id="KW-0378">Hydrolase</keyword>
<comment type="caution">
    <text evidence="6">The sequence shown here is derived from an EMBL/GenBank/DDBJ whole genome shotgun (WGS) entry which is preliminary data.</text>
</comment>
<reference evidence="6" key="1">
    <citation type="journal article" date="2021" name="Environ. Microbiol.">
        <title>Genomic characterization of three novel Desulfobacterota classes expand the metabolic and phylogenetic diversity of the phylum.</title>
        <authorList>
            <person name="Murphy C.L."/>
            <person name="Biggerstaff J."/>
            <person name="Eichhorn A."/>
            <person name="Ewing E."/>
            <person name="Shahan R."/>
            <person name="Soriano D."/>
            <person name="Stewart S."/>
            <person name="VanMol K."/>
            <person name="Walker R."/>
            <person name="Walters P."/>
            <person name="Elshahed M.S."/>
            <person name="Youssef N.H."/>
        </authorList>
    </citation>
    <scope>NUCLEOTIDE SEQUENCE</scope>
    <source>
        <strain evidence="6">Zod_Metabat.24</strain>
    </source>
</reference>
<evidence type="ECO:0000259" key="5">
    <source>
        <dbReference type="SMART" id="SM00642"/>
    </source>
</evidence>
<evidence type="ECO:0000256" key="2">
    <source>
        <dbReference type="ARBA" id="ARBA00022801"/>
    </source>
</evidence>
<comment type="similarity">
    <text evidence="1">Belongs to the glycosyl hydrolase 13 family.</text>
</comment>
<dbReference type="PANTHER" id="PTHR10357">
    <property type="entry name" value="ALPHA-AMYLASE FAMILY MEMBER"/>
    <property type="match status" value="1"/>
</dbReference>
<evidence type="ECO:0000256" key="4">
    <source>
        <dbReference type="SAM" id="MobiDB-lite"/>
    </source>
</evidence>
<dbReference type="CDD" id="cd11333">
    <property type="entry name" value="AmyAc_SI_OligoGlu_DGase"/>
    <property type="match status" value="1"/>
</dbReference>
<evidence type="ECO:0000313" key="6">
    <source>
        <dbReference type="EMBL" id="MBN1572934.1"/>
    </source>
</evidence>
<dbReference type="GO" id="GO:0009313">
    <property type="term" value="P:oligosaccharide catabolic process"/>
    <property type="evidence" value="ECO:0007669"/>
    <property type="project" value="TreeGrafter"/>
</dbReference>
<dbReference type="EMBL" id="JAFGIX010000032">
    <property type="protein sequence ID" value="MBN1572934.1"/>
    <property type="molecule type" value="Genomic_DNA"/>
</dbReference>
<proteinExistence type="inferred from homology"/>
<accession>A0A9D8KE03</accession>
<dbReference type="InterPro" id="IPR045857">
    <property type="entry name" value="O16G_dom_2"/>
</dbReference>
<evidence type="ECO:0000256" key="1">
    <source>
        <dbReference type="ARBA" id="ARBA00008061"/>
    </source>
</evidence>
<feature type="domain" description="Glycosyl hydrolase family 13 catalytic" evidence="5">
    <location>
        <begin position="35"/>
        <end position="429"/>
    </location>
</feature>
<reference evidence="6" key="2">
    <citation type="submission" date="2021-01" db="EMBL/GenBank/DDBJ databases">
        <authorList>
            <person name="Hahn C.R."/>
            <person name="Youssef N.H."/>
            <person name="Elshahed M."/>
        </authorList>
    </citation>
    <scope>NUCLEOTIDE SEQUENCE</scope>
    <source>
        <strain evidence="6">Zod_Metabat.24</strain>
    </source>
</reference>
<dbReference type="PANTHER" id="PTHR10357:SF179">
    <property type="entry name" value="NEUTRAL AND BASIC AMINO ACID TRANSPORT PROTEIN RBAT"/>
    <property type="match status" value="1"/>
</dbReference>
<dbReference type="InterPro" id="IPR017853">
    <property type="entry name" value="GH"/>
</dbReference>
<dbReference type="Pfam" id="PF00128">
    <property type="entry name" value="Alpha-amylase"/>
    <property type="match status" value="1"/>
</dbReference>
<dbReference type="SUPFAM" id="SSF51445">
    <property type="entry name" value="(Trans)glycosidases"/>
    <property type="match status" value="1"/>
</dbReference>
<dbReference type="InterPro" id="IPR006047">
    <property type="entry name" value="GH13_cat_dom"/>
</dbReference>
<organism evidence="6 7">
    <name type="scientific">Candidatus Zymogenus saltonus</name>
    <dbReference type="NCBI Taxonomy" id="2844893"/>
    <lineage>
        <taxon>Bacteria</taxon>
        <taxon>Deltaproteobacteria</taxon>
        <taxon>Candidatus Zymogenia</taxon>
        <taxon>Candidatus Zymogeniales</taxon>
        <taxon>Candidatus Zymogenaceae</taxon>
        <taxon>Candidatus Zymogenus</taxon>
    </lineage>
</organism>
<dbReference type="Gene3D" id="3.20.20.80">
    <property type="entry name" value="Glycosidases"/>
    <property type="match status" value="2"/>
</dbReference>
<evidence type="ECO:0000313" key="7">
    <source>
        <dbReference type="Proteomes" id="UP000809273"/>
    </source>
</evidence>